<protein>
    <recommendedName>
        <fullName evidence="6">Damage-inducible protein DinB</fullName>
    </recommendedName>
</protein>
<dbReference type="SUPFAM" id="SSF109854">
    <property type="entry name" value="DinB/YfiT-like putative metalloenzymes"/>
    <property type="match status" value="1"/>
</dbReference>
<sequence length="180" mass="20159">MPGTSFFHQARNNAWSNHRLYGVCQKLTDGELASKRTPFSASILETLNHILTNDWYYLDALVDGRRGRACLDTEMPFGAIDKLAAAQRDADMRLMAYCEQLNDKDAIRAVELVREDGSKTLETVADILSHLFVYQTHQRGQVHALLAVTGQAPPILDDYHLEYDAPMPSFDFSALGRKGA</sequence>
<dbReference type="RefSeq" id="WP_064780645.1">
    <property type="nucleotide sequence ID" value="NZ_JPVZ01000003.1"/>
</dbReference>
<evidence type="ECO:0008006" key="6">
    <source>
        <dbReference type="Google" id="ProtNLM"/>
    </source>
</evidence>
<dbReference type="InterPro" id="IPR034660">
    <property type="entry name" value="DinB/YfiT-like"/>
</dbReference>
<dbReference type="PANTHER" id="PTHR37302">
    <property type="entry name" value="SLR1116 PROTEIN"/>
    <property type="match status" value="1"/>
</dbReference>
<dbReference type="EMBL" id="JPVZ01000003">
    <property type="protein sequence ID" value="OAZ10293.1"/>
    <property type="molecule type" value="Genomic_DNA"/>
</dbReference>
<feature type="binding site" evidence="3">
    <location>
        <position position="49"/>
    </location>
    <ligand>
        <name>a divalent metal cation</name>
        <dbReference type="ChEBI" id="CHEBI:60240"/>
    </ligand>
</feature>
<accession>A0A853L195</accession>
<comment type="similarity">
    <text evidence="1">Belongs to the DinB family.</text>
</comment>
<evidence type="ECO:0000313" key="4">
    <source>
        <dbReference type="EMBL" id="OAZ10293.1"/>
    </source>
</evidence>
<organism evidence="4 5">
    <name type="scientific">Thalassospira tepidiphila MCCC 1A03514</name>
    <dbReference type="NCBI Taxonomy" id="1177930"/>
    <lineage>
        <taxon>Bacteria</taxon>
        <taxon>Pseudomonadati</taxon>
        <taxon>Pseudomonadota</taxon>
        <taxon>Alphaproteobacteria</taxon>
        <taxon>Rhodospirillales</taxon>
        <taxon>Thalassospiraceae</taxon>
        <taxon>Thalassospira</taxon>
    </lineage>
</organism>
<gene>
    <name evidence="4" type="ORF">TH4_08600</name>
</gene>
<evidence type="ECO:0000313" key="5">
    <source>
        <dbReference type="Proteomes" id="UP000094009"/>
    </source>
</evidence>
<evidence type="ECO:0000256" key="2">
    <source>
        <dbReference type="ARBA" id="ARBA00022723"/>
    </source>
</evidence>
<proteinExistence type="inferred from homology"/>
<keyword evidence="2 3" id="KW-0479">Metal-binding</keyword>
<comment type="caution">
    <text evidence="4">The sequence shown here is derived from an EMBL/GenBank/DDBJ whole genome shotgun (WGS) entry which is preliminary data.</text>
</comment>
<reference evidence="4 5" key="1">
    <citation type="submission" date="2014-07" db="EMBL/GenBank/DDBJ databases">
        <title>Draft genome sequence of Thalassospira tepidiphila 1-1B.</title>
        <authorList>
            <person name="Lai Q."/>
            <person name="Shao Z."/>
        </authorList>
    </citation>
    <scope>NUCLEOTIDE SEQUENCE [LARGE SCALE GENOMIC DNA]</scope>
    <source>
        <strain evidence="4 5">MCCC 1A03514</strain>
    </source>
</reference>
<dbReference type="Gene3D" id="1.20.120.450">
    <property type="entry name" value="dinb family like domain"/>
    <property type="match status" value="1"/>
</dbReference>
<dbReference type="Proteomes" id="UP000094009">
    <property type="component" value="Unassembled WGS sequence"/>
</dbReference>
<dbReference type="PANTHER" id="PTHR37302:SF3">
    <property type="entry name" value="DAMAGE-INDUCIBLE PROTEIN DINB"/>
    <property type="match status" value="1"/>
</dbReference>
<evidence type="ECO:0000256" key="1">
    <source>
        <dbReference type="ARBA" id="ARBA00008635"/>
    </source>
</evidence>
<dbReference type="Pfam" id="PF05163">
    <property type="entry name" value="DinB"/>
    <property type="match status" value="1"/>
</dbReference>
<dbReference type="GO" id="GO:0046872">
    <property type="term" value="F:metal ion binding"/>
    <property type="evidence" value="ECO:0007669"/>
    <property type="project" value="UniProtKB-KW"/>
</dbReference>
<dbReference type="InterPro" id="IPR007837">
    <property type="entry name" value="DinB"/>
</dbReference>
<name>A0A853L195_9PROT</name>
<dbReference type="AlphaFoldDB" id="A0A853L195"/>
<evidence type="ECO:0000256" key="3">
    <source>
        <dbReference type="PIRSR" id="PIRSR607837-1"/>
    </source>
</evidence>